<evidence type="ECO:0000256" key="3">
    <source>
        <dbReference type="ARBA" id="ARBA00022490"/>
    </source>
</evidence>
<evidence type="ECO:0000313" key="8">
    <source>
        <dbReference type="Proteomes" id="UP000639338"/>
    </source>
</evidence>
<dbReference type="GO" id="GO:0005930">
    <property type="term" value="C:axoneme"/>
    <property type="evidence" value="ECO:0007669"/>
    <property type="project" value="TreeGrafter"/>
</dbReference>
<evidence type="ECO:0000256" key="1">
    <source>
        <dbReference type="ARBA" id="ARBA00004138"/>
    </source>
</evidence>
<evidence type="ECO:0000256" key="5">
    <source>
        <dbReference type="ARBA" id="ARBA00023273"/>
    </source>
</evidence>
<dbReference type="Pfam" id="PF14874">
    <property type="entry name" value="PapD-like"/>
    <property type="match status" value="1"/>
</dbReference>
<keyword evidence="4" id="KW-0969">Cilium</keyword>
<keyword evidence="8" id="KW-1185">Reference proteome</keyword>
<name>A0A834XTV1_APHGI</name>
<dbReference type="AlphaFoldDB" id="A0A834XTV1"/>
<keyword evidence="3" id="KW-0963">Cytoplasm</keyword>
<evidence type="ECO:0000256" key="2">
    <source>
        <dbReference type="ARBA" id="ARBA00004496"/>
    </source>
</evidence>
<evidence type="ECO:0000313" key="7">
    <source>
        <dbReference type="EMBL" id="KAF7993373.1"/>
    </source>
</evidence>
<evidence type="ECO:0000256" key="4">
    <source>
        <dbReference type="ARBA" id="ARBA00023069"/>
    </source>
</evidence>
<dbReference type="Gene3D" id="2.60.40.10">
    <property type="entry name" value="Immunoglobulins"/>
    <property type="match status" value="7"/>
</dbReference>
<organism evidence="7 8">
    <name type="scientific">Aphidius gifuensis</name>
    <name type="common">Parasitoid wasp</name>
    <dbReference type="NCBI Taxonomy" id="684658"/>
    <lineage>
        <taxon>Eukaryota</taxon>
        <taxon>Metazoa</taxon>
        <taxon>Ecdysozoa</taxon>
        <taxon>Arthropoda</taxon>
        <taxon>Hexapoda</taxon>
        <taxon>Insecta</taxon>
        <taxon>Pterygota</taxon>
        <taxon>Neoptera</taxon>
        <taxon>Endopterygota</taxon>
        <taxon>Hymenoptera</taxon>
        <taxon>Apocrita</taxon>
        <taxon>Ichneumonoidea</taxon>
        <taxon>Braconidae</taxon>
        <taxon>Aphidiinae</taxon>
        <taxon>Aphidius</taxon>
    </lineage>
</organism>
<dbReference type="InterPro" id="IPR053879">
    <property type="entry name" value="HYDIN_VesB_CFA65-like_Ig"/>
</dbReference>
<dbReference type="InterPro" id="IPR013783">
    <property type="entry name" value="Ig-like_fold"/>
</dbReference>
<feature type="domain" description="HYDIN/VesB/CFA65-like Ig-like" evidence="6">
    <location>
        <begin position="684"/>
        <end position="778"/>
    </location>
</feature>
<dbReference type="SUPFAM" id="SSF49354">
    <property type="entry name" value="PapD-like"/>
    <property type="match status" value="1"/>
</dbReference>
<evidence type="ECO:0000259" key="6">
    <source>
        <dbReference type="Pfam" id="PF22544"/>
    </source>
</evidence>
<gene>
    <name evidence="7" type="ORF">HCN44_007876</name>
</gene>
<dbReference type="InterPro" id="IPR033305">
    <property type="entry name" value="Hydin-like"/>
</dbReference>
<dbReference type="PANTHER" id="PTHR23053:SF0">
    <property type="entry name" value="HYDROCEPHALUS-INDUCING PROTEIN HOMOLOG"/>
    <property type="match status" value="1"/>
</dbReference>
<dbReference type="GO" id="GO:1904158">
    <property type="term" value="P:axonemal central apparatus assembly"/>
    <property type="evidence" value="ECO:0007669"/>
    <property type="project" value="TreeGrafter"/>
</dbReference>
<dbReference type="InterPro" id="IPR008962">
    <property type="entry name" value="PapD-like_sf"/>
</dbReference>
<feature type="domain" description="HYDIN/VesB/CFA65-like Ig-like" evidence="6">
    <location>
        <begin position="102"/>
        <end position="175"/>
    </location>
</feature>
<comment type="caution">
    <text evidence="7">The sequence shown here is derived from an EMBL/GenBank/DDBJ whole genome shotgun (WGS) entry which is preliminary data.</text>
</comment>
<dbReference type="Pfam" id="PF22544">
    <property type="entry name" value="HYDIN_VesB_CFA65-like_Ig"/>
    <property type="match status" value="2"/>
</dbReference>
<dbReference type="EMBL" id="JACMRX010000003">
    <property type="protein sequence ID" value="KAF7993373.1"/>
    <property type="molecule type" value="Genomic_DNA"/>
</dbReference>
<accession>A0A834XTV1</accession>
<dbReference type="GO" id="GO:0003341">
    <property type="term" value="P:cilium movement"/>
    <property type="evidence" value="ECO:0007669"/>
    <property type="project" value="TreeGrafter"/>
</dbReference>
<proteinExistence type="predicted"/>
<comment type="subcellular location">
    <subcellularLocation>
        <location evidence="1">Cell projection</location>
        <location evidence="1">Cilium</location>
    </subcellularLocation>
    <subcellularLocation>
        <location evidence="2">Cytoplasm</location>
    </subcellularLocation>
</comment>
<sequence>MFDCDNIMKIISQFVYQDVNHLKDDVPHLIKMNAKANLVFQITHKGQTLNTKIAPGTYHVYTVKMCAQEQKDYHYEVTFFTDESEERLTVPIIETGPKLLISKIIQVRNVGDFVAVFTLSLSSENFSIEPSHGLIEIGDSAEFVIKFTAYHAKKYTGIILLKYETGELIKIKVHGVANNCDINVDTENVAIDETFIGLSNARSIKITNNTDFIIDYHWMNYQDIETDEKQKNKLKEMFNVVENIEEKRYVNLEQLNICDTAIHTQICKRILADEISSLTTERFSFTDKQFTLSPHIGKIAPQSFAVVNVIFEPKEIGKSSTIAYLEVSGKEKRITVKLSGVSRGPALKFSTSTVEMENVYLKSITSFPISCVNEGLVPGTLIFKSASTDFGGSITITPSCLLIEPNESKIFNLNYLSSKVGDFIEQVDFYVDESFEKLLLYVKGSVKCPKLHCQTRHLNLGENAIGFTSKHYILLENLSPVSVTFIACIPEDGNEIPLTCEKFNESIDISATSIPLNPREFFIHPFQATIDGQNSIKLEINFTPNIIRSENYNLTIEIQDSDSIPLTIPVSFKSIVPKFNVKPQQLNLSGFINFSYTQTFEIINTSDVVGVCYLLQQPNTFENNEKIYYTLEKCQWQLEPGQSTIVPITIITQEIGHHKIELNLMTFGKNESNKIQILCFGHGPIVIIDQKKLNWGNVTLLQEQSMTLKIINDSPISANFKAIISNKNTPWAVLPSFGVIEPHESFDIEVSLFARDVGKQSDKILFAISNTSPQSVSLSAIAAGTPIVLEPNIFPKINMGFLLTECDNAIAVNVMNEGNKCQRLTFTNKINFSNIRGATGKTGVFLVEPVSIELPKKSSKQVVFTARSNTCGVVSEDWCLYGTIEGQGKKQFIGTSTLSANFLEPSISFNQSEFIFFVNKCPNIEENSEKIINELRIINNSEIKLKTRLSVEFPFKISTLNSQKCHKDNIDLNVHEEYLVKIYFSFNDNESSRCSKNYEEFLKIEYENHPKIDYIKCSASINYPNIRTILKPLEFNVPVGQWEEQEFTLHNDGPIEVSNTIFDDGNSLVEIKPNCGAIEAHSIEEFKIISQPIIPGFFQTSFKFELLKMNI</sequence>
<dbReference type="Proteomes" id="UP000639338">
    <property type="component" value="Unassembled WGS sequence"/>
</dbReference>
<keyword evidence="5" id="KW-0966">Cell projection</keyword>
<dbReference type="PANTHER" id="PTHR23053">
    <property type="entry name" value="DLEC1 DELETED IN LUNG AND ESOPHAGEAL CANCER 1"/>
    <property type="match status" value="1"/>
</dbReference>
<protein>
    <recommendedName>
        <fullName evidence="6">HYDIN/VesB/CFA65-like Ig-like domain-containing protein</fullName>
    </recommendedName>
</protein>
<reference evidence="7 8" key="1">
    <citation type="submission" date="2020-08" db="EMBL/GenBank/DDBJ databases">
        <title>Aphidius gifuensis genome sequencing and assembly.</title>
        <authorList>
            <person name="Du Z."/>
        </authorList>
    </citation>
    <scope>NUCLEOTIDE SEQUENCE [LARGE SCALE GENOMIC DNA]</scope>
    <source>
        <strain evidence="7">YNYX2018</strain>
        <tissue evidence="7">Adults</tissue>
    </source>
</reference>